<dbReference type="PANTHER" id="PTHR47990">
    <property type="entry name" value="2-OXOGLUTARATE (2OG) AND FE(II)-DEPENDENT OXYGENASE SUPERFAMILY PROTEIN-RELATED"/>
    <property type="match status" value="1"/>
</dbReference>
<sequence>MITVPPIDFAQACGPVPADRFRQFELLDTALSTVGYAHLTTHGLTPTAISALFDVTRTFFERPANEKAEVAQPSPEQVRGWSGVGSEGMAYSLDEESHGDLKEKMDIGPIQAPVLGEPGAAEMAFPNLWPTQPAEFRAHWEHHYRQMQRIGAGLLALTAEGFGMARNHFEPMFDREMSMLRALHYPPQLETPFPYQYRAGTHTDYGAFTIVCAESTTGGLQVFDRDGEWLDVSTAPSTLVVLVGDLLAEWTGNHWSATVHRTANPPRSVGFGGTRMAFAYYQHPNYDAVVEELPTLRGPDTGPRQELIAGVHLREKYVRQTTFGRAVPHD</sequence>
<feature type="domain" description="Fe2OG dioxygenase" evidence="5">
    <location>
        <begin position="175"/>
        <end position="284"/>
    </location>
</feature>
<keyword evidence="3" id="KW-0408">Iron</keyword>
<accession>A0A100WHU0</accession>
<organism evidence="6 7">
    <name type="scientific">Mycolicibacterium canariasense</name>
    <name type="common">Mycobacterium canariasense</name>
    <dbReference type="NCBI Taxonomy" id="228230"/>
    <lineage>
        <taxon>Bacteria</taxon>
        <taxon>Bacillati</taxon>
        <taxon>Actinomycetota</taxon>
        <taxon>Actinomycetes</taxon>
        <taxon>Mycobacteriales</taxon>
        <taxon>Mycobacteriaceae</taxon>
        <taxon>Mycolicibacterium</taxon>
    </lineage>
</organism>
<dbReference type="InterPro" id="IPR044861">
    <property type="entry name" value="IPNS-like_FE2OG_OXY"/>
</dbReference>
<comment type="pathway">
    <text evidence="1">Antibiotic biosynthesis.</text>
</comment>
<dbReference type="InterPro" id="IPR026992">
    <property type="entry name" value="DIOX_N"/>
</dbReference>
<evidence type="ECO:0000256" key="3">
    <source>
        <dbReference type="RuleBase" id="RU003682"/>
    </source>
</evidence>
<protein>
    <submittedName>
        <fullName evidence="6">Oxidoreductase, 2OG-Fe(II) oxygenase</fullName>
    </submittedName>
</protein>
<reference evidence="7" key="1">
    <citation type="journal article" date="2016" name="Genome Announc.">
        <title>Draft Genome Sequences of Five Rapidly Growing Mycobacterium Species, M. thermoresistibile, M. fortuitum subsp. acetamidolyticum, M. canariasense, M. brisbanense, and M. novocastrense.</title>
        <authorList>
            <person name="Katahira K."/>
            <person name="Ogura Y."/>
            <person name="Gotoh Y."/>
            <person name="Hayashi T."/>
        </authorList>
    </citation>
    <scope>NUCLEOTIDE SEQUENCE [LARGE SCALE GENOMIC DNA]</scope>
    <source>
        <strain evidence="7">JCM15298</strain>
    </source>
</reference>
<keyword evidence="3" id="KW-0479">Metal-binding</keyword>
<dbReference type="EMBL" id="BCSY01000081">
    <property type="protein sequence ID" value="GAS98293.1"/>
    <property type="molecule type" value="Genomic_DNA"/>
</dbReference>
<dbReference type="GO" id="GO:0046872">
    <property type="term" value="F:metal ion binding"/>
    <property type="evidence" value="ECO:0007669"/>
    <property type="project" value="UniProtKB-KW"/>
</dbReference>
<dbReference type="AlphaFoldDB" id="A0A100WHU0"/>
<dbReference type="SUPFAM" id="SSF51197">
    <property type="entry name" value="Clavaminate synthase-like"/>
    <property type="match status" value="1"/>
</dbReference>
<dbReference type="Pfam" id="PF14226">
    <property type="entry name" value="DIOX_N"/>
    <property type="match status" value="1"/>
</dbReference>
<dbReference type="InterPro" id="IPR005123">
    <property type="entry name" value="Oxoglu/Fe-dep_dioxygenase_dom"/>
</dbReference>
<keyword evidence="2" id="KW-0045">Antibiotic biosynthesis</keyword>
<comment type="caution">
    <text evidence="6">The sequence shown here is derived from an EMBL/GenBank/DDBJ whole genome shotgun (WGS) entry which is preliminary data.</text>
</comment>
<dbReference type="Proteomes" id="UP000069443">
    <property type="component" value="Unassembled WGS sequence"/>
</dbReference>
<evidence type="ECO:0000313" key="7">
    <source>
        <dbReference type="Proteomes" id="UP000069443"/>
    </source>
</evidence>
<feature type="region of interest" description="Disordered" evidence="4">
    <location>
        <begin position="66"/>
        <end position="85"/>
    </location>
</feature>
<dbReference type="OrthoDB" id="21825at2"/>
<dbReference type="InterPro" id="IPR027443">
    <property type="entry name" value="IPNS-like_sf"/>
</dbReference>
<dbReference type="Pfam" id="PF03171">
    <property type="entry name" value="2OG-FeII_Oxy"/>
    <property type="match status" value="1"/>
</dbReference>
<dbReference type="Gene3D" id="2.60.120.330">
    <property type="entry name" value="B-lactam Antibiotic, Isopenicillin N Synthase, Chain"/>
    <property type="match status" value="1"/>
</dbReference>
<comment type="similarity">
    <text evidence="3">Belongs to the iron/ascorbate-dependent oxidoreductase family.</text>
</comment>
<dbReference type="InterPro" id="IPR050231">
    <property type="entry name" value="Iron_ascorbate_oxido_reductase"/>
</dbReference>
<proteinExistence type="inferred from homology"/>
<dbReference type="GO" id="GO:0016491">
    <property type="term" value="F:oxidoreductase activity"/>
    <property type="evidence" value="ECO:0007669"/>
    <property type="project" value="UniProtKB-KW"/>
</dbReference>
<evidence type="ECO:0000256" key="2">
    <source>
        <dbReference type="ARBA" id="ARBA00023194"/>
    </source>
</evidence>
<dbReference type="STRING" id="228230.RMCC_5258"/>
<gene>
    <name evidence="6" type="ORF">RMCC_5258</name>
</gene>
<evidence type="ECO:0000259" key="5">
    <source>
        <dbReference type="PROSITE" id="PS51471"/>
    </source>
</evidence>
<evidence type="ECO:0000256" key="1">
    <source>
        <dbReference type="ARBA" id="ARBA00004792"/>
    </source>
</evidence>
<evidence type="ECO:0000313" key="6">
    <source>
        <dbReference type="EMBL" id="GAS98293.1"/>
    </source>
</evidence>
<keyword evidence="3" id="KW-0560">Oxidoreductase</keyword>
<dbReference type="GO" id="GO:0017000">
    <property type="term" value="P:antibiotic biosynthetic process"/>
    <property type="evidence" value="ECO:0007669"/>
    <property type="project" value="UniProtKB-KW"/>
</dbReference>
<name>A0A100WHU0_MYCCR</name>
<dbReference type="PROSITE" id="PS51471">
    <property type="entry name" value="FE2OG_OXY"/>
    <property type="match status" value="1"/>
</dbReference>
<evidence type="ECO:0000256" key="4">
    <source>
        <dbReference type="SAM" id="MobiDB-lite"/>
    </source>
</evidence>
<reference evidence="7" key="2">
    <citation type="submission" date="2016-02" db="EMBL/GenBank/DDBJ databases">
        <title>Draft genome sequence of five rapidly growing Mycobacterium species.</title>
        <authorList>
            <person name="Katahira K."/>
            <person name="Gotou Y."/>
            <person name="Iida K."/>
            <person name="Ogura Y."/>
            <person name="Hayashi T."/>
        </authorList>
    </citation>
    <scope>NUCLEOTIDE SEQUENCE [LARGE SCALE GENOMIC DNA]</scope>
    <source>
        <strain evidence="7">JCM15298</strain>
    </source>
</reference>
<dbReference type="RefSeq" id="WP_062659107.1">
    <property type="nucleotide sequence ID" value="NZ_BCSY01000081.1"/>
</dbReference>
<keyword evidence="7" id="KW-1185">Reference proteome</keyword>